<keyword evidence="2" id="KW-1185">Reference proteome</keyword>
<evidence type="ECO:0000313" key="2">
    <source>
        <dbReference type="Proteomes" id="UP001219525"/>
    </source>
</evidence>
<sequence>MSAYASSPFFVQSPQLPNNEDDLALLFEDVHCGHSVPARSVLVQWDPTVPLALGENLGFTSRWAANRGSGAQKLCSDGTRPVYYCLLSHVKNID</sequence>
<dbReference type="EMBL" id="JARJCW010000016">
    <property type="protein sequence ID" value="KAJ7215883.1"/>
    <property type="molecule type" value="Genomic_DNA"/>
</dbReference>
<name>A0AAD6VTV9_9AGAR</name>
<accession>A0AAD6VTV9</accession>
<organism evidence="1 2">
    <name type="scientific">Mycena pura</name>
    <dbReference type="NCBI Taxonomy" id="153505"/>
    <lineage>
        <taxon>Eukaryota</taxon>
        <taxon>Fungi</taxon>
        <taxon>Dikarya</taxon>
        <taxon>Basidiomycota</taxon>
        <taxon>Agaricomycotina</taxon>
        <taxon>Agaricomycetes</taxon>
        <taxon>Agaricomycetidae</taxon>
        <taxon>Agaricales</taxon>
        <taxon>Marasmiineae</taxon>
        <taxon>Mycenaceae</taxon>
        <taxon>Mycena</taxon>
    </lineage>
</organism>
<dbReference type="AlphaFoldDB" id="A0AAD6VTV9"/>
<dbReference type="Proteomes" id="UP001219525">
    <property type="component" value="Unassembled WGS sequence"/>
</dbReference>
<gene>
    <name evidence="1" type="ORF">GGX14DRAFT_562345</name>
</gene>
<evidence type="ECO:0000313" key="1">
    <source>
        <dbReference type="EMBL" id="KAJ7215883.1"/>
    </source>
</evidence>
<reference evidence="1" key="1">
    <citation type="submission" date="2023-03" db="EMBL/GenBank/DDBJ databases">
        <title>Massive genome expansion in bonnet fungi (Mycena s.s.) driven by repeated elements and novel gene families across ecological guilds.</title>
        <authorList>
            <consortium name="Lawrence Berkeley National Laboratory"/>
            <person name="Harder C.B."/>
            <person name="Miyauchi S."/>
            <person name="Viragh M."/>
            <person name="Kuo A."/>
            <person name="Thoen E."/>
            <person name="Andreopoulos B."/>
            <person name="Lu D."/>
            <person name="Skrede I."/>
            <person name="Drula E."/>
            <person name="Henrissat B."/>
            <person name="Morin E."/>
            <person name="Kohler A."/>
            <person name="Barry K."/>
            <person name="LaButti K."/>
            <person name="Morin E."/>
            <person name="Salamov A."/>
            <person name="Lipzen A."/>
            <person name="Mereny Z."/>
            <person name="Hegedus B."/>
            <person name="Baldrian P."/>
            <person name="Stursova M."/>
            <person name="Weitz H."/>
            <person name="Taylor A."/>
            <person name="Grigoriev I.V."/>
            <person name="Nagy L.G."/>
            <person name="Martin F."/>
            <person name="Kauserud H."/>
        </authorList>
    </citation>
    <scope>NUCLEOTIDE SEQUENCE</scope>
    <source>
        <strain evidence="1">9144</strain>
    </source>
</reference>
<comment type="caution">
    <text evidence="1">The sequence shown here is derived from an EMBL/GenBank/DDBJ whole genome shotgun (WGS) entry which is preliminary data.</text>
</comment>
<protein>
    <submittedName>
        <fullName evidence="1">Uncharacterized protein</fullName>
    </submittedName>
</protein>
<proteinExistence type="predicted"/>